<dbReference type="OrthoDB" id="9810066at2"/>
<dbReference type="RefSeq" id="WP_043346125.1">
    <property type="nucleotide sequence ID" value="NZ_CP010536.1"/>
</dbReference>
<dbReference type="SUPFAM" id="SSF53271">
    <property type="entry name" value="PRTase-like"/>
    <property type="match status" value="1"/>
</dbReference>
<dbReference type="InterPro" id="IPR000836">
    <property type="entry name" value="PRTase_dom"/>
</dbReference>
<dbReference type="Gene3D" id="3.40.50.2020">
    <property type="match status" value="1"/>
</dbReference>
<dbReference type="Pfam" id="PF00156">
    <property type="entry name" value="Pribosyltran"/>
    <property type="match status" value="1"/>
</dbReference>
<accession>A0A0C4Y2J6</accession>
<dbReference type="Gene3D" id="3.30.1310.20">
    <property type="entry name" value="PRTase-like"/>
    <property type="match status" value="1"/>
</dbReference>
<dbReference type="Proteomes" id="UP000031843">
    <property type="component" value="Chromosome main"/>
</dbReference>
<proteinExistence type="predicted"/>
<keyword evidence="3" id="KW-1185">Reference proteome</keyword>
<dbReference type="CDD" id="cd06223">
    <property type="entry name" value="PRTases_typeI"/>
    <property type="match status" value="1"/>
</dbReference>
<dbReference type="STRING" id="68895.RR42_m1972"/>
<dbReference type="EMBL" id="CP010536">
    <property type="protein sequence ID" value="AJG19367.1"/>
    <property type="molecule type" value="Genomic_DNA"/>
</dbReference>
<dbReference type="InterPro" id="IPR029057">
    <property type="entry name" value="PRTase-like"/>
</dbReference>
<dbReference type="GO" id="GO:0032259">
    <property type="term" value="P:methylation"/>
    <property type="evidence" value="ECO:0007669"/>
    <property type="project" value="UniProtKB-KW"/>
</dbReference>
<protein>
    <submittedName>
        <fullName evidence="2">Protein-L-isoaspartate O-methyltransferase</fullName>
        <ecNumber evidence="2">2.1.1.77</ecNumber>
    </submittedName>
</protein>
<keyword evidence="2" id="KW-0808">Transferase</keyword>
<sequence>MTFQDRNEAAERLAEALSGYGDAHPLVLAIPRGGVPMGKILADRLGGELDVVLVRKLGAPFDREMAVGAVDESGWVYVTPYAARVGADASYLNQERNEQLALLRRRREQYTPGRRARALDGRTVIVVDDGLATGATMIAALHAVRQQHPARLVCAVPVAAPASLAEVRRYADEVVCLRSPANFSAVGEHYREFPQVEDAEVVACLEGDSGQRGEGRLAGRE</sequence>
<dbReference type="EC" id="2.1.1.77" evidence="2"/>
<dbReference type="AlphaFoldDB" id="A0A0C4Y2J6"/>
<dbReference type="GO" id="GO:0004719">
    <property type="term" value="F:protein-L-isoaspartate (D-aspartate) O-methyltransferase activity"/>
    <property type="evidence" value="ECO:0007669"/>
    <property type="project" value="UniProtKB-EC"/>
</dbReference>
<organism evidence="2 3">
    <name type="scientific">Cupriavidus basilensis</name>
    <dbReference type="NCBI Taxonomy" id="68895"/>
    <lineage>
        <taxon>Bacteria</taxon>
        <taxon>Pseudomonadati</taxon>
        <taxon>Pseudomonadota</taxon>
        <taxon>Betaproteobacteria</taxon>
        <taxon>Burkholderiales</taxon>
        <taxon>Burkholderiaceae</taxon>
        <taxon>Cupriavidus</taxon>
    </lineage>
</organism>
<evidence type="ECO:0000313" key="3">
    <source>
        <dbReference type="Proteomes" id="UP000031843"/>
    </source>
</evidence>
<name>A0A0C4Y2J6_9BURK</name>
<keyword evidence="2" id="KW-0489">Methyltransferase</keyword>
<feature type="domain" description="Phosphoribosyltransferase" evidence="1">
    <location>
        <begin position="9"/>
        <end position="189"/>
    </location>
</feature>
<evidence type="ECO:0000313" key="2">
    <source>
        <dbReference type="EMBL" id="AJG19367.1"/>
    </source>
</evidence>
<evidence type="ECO:0000259" key="1">
    <source>
        <dbReference type="Pfam" id="PF00156"/>
    </source>
</evidence>
<gene>
    <name evidence="2" type="ORF">RR42_m1972</name>
</gene>
<reference evidence="2 3" key="1">
    <citation type="journal article" date="2015" name="Genome Announc.">
        <title>Complete Genome Sequence of Cupriavidus basilensis 4G11, Isolated from the Oak Ridge Field Research Center Site.</title>
        <authorList>
            <person name="Ray J."/>
            <person name="Waters R.J."/>
            <person name="Skerker J.M."/>
            <person name="Kuehl J.V."/>
            <person name="Price M.N."/>
            <person name="Huang J."/>
            <person name="Chakraborty R."/>
            <person name="Arkin A.P."/>
            <person name="Deutschbauer A."/>
        </authorList>
    </citation>
    <scope>NUCLEOTIDE SEQUENCE [LARGE SCALE GENOMIC DNA]</scope>
    <source>
        <strain evidence="2">4G11</strain>
    </source>
</reference>
<dbReference type="KEGG" id="cbw:RR42_m1972"/>